<dbReference type="AlphaFoldDB" id="A0A6J4V7K7"/>
<dbReference type="Gene3D" id="3.40.50.300">
    <property type="entry name" value="P-loop containing nucleotide triphosphate hydrolases"/>
    <property type="match status" value="1"/>
</dbReference>
<gene>
    <name evidence="1" type="ORF">AVDCRST_MAG86-1764</name>
</gene>
<sequence length="627" mass="68901">MAQIIQFSALPIGMVLGTEDATPLQFWFGVMDGCKVQLDDLIVVEVEDPSGSGEVVNFYGVVDEVRRRYEGVQFDGDTELVSSGLMPANIAYAAHVLVTRVEPEDYIPPSPGDRVRLATGEALGKALYLDSMDAPLPAGVLRNGEPGYLNFDFISGQKGAHINISGISGIATKTSYALFLLYSIFNAQNRKRSAPTSLLTNPNASKAVIFNVKGEDLLFLDKPNKDFTEQEGKWQAKRRSARTRYEILELPAKPFESVGLHAPALEGSGVMAAAQSRGGVSPYLWTLRDFARERMLPFVLADKDAMTNLGFLVSHLEERLAKLAEKQRGPHLEVEEDDADFALERDVDARGRIRMGADEGVSFDRLGGGLGVRLTRFDDLVEYLEYKLLRKNAGDDDGSNKGGDPRWTANQAKATREAFIRRLRGAAKHLRALVRGDLSAGEVKRSRLDLLDGPEQVHVVDIHTLAPLAQMFVVGVLLRGVFEAQEGRGSRGQIFIVLDELNKYAPAEGDSPIKDVLLDIAERGRSLGIILIGAQQTASEVERRVVGNAAVRIVGRLDPAESERAEYRFMPRSFLGRATILAPGTMIVHQPDVPQPMMLNFPFPAWATRRKEMDEAVSDDEAMDVLG</sequence>
<proteinExistence type="predicted"/>
<dbReference type="SUPFAM" id="SSF52540">
    <property type="entry name" value="P-loop containing nucleoside triphosphate hydrolases"/>
    <property type="match status" value="1"/>
</dbReference>
<evidence type="ECO:0000313" key="1">
    <source>
        <dbReference type="EMBL" id="CAA9570954.1"/>
    </source>
</evidence>
<dbReference type="EMBL" id="CADCWP010000121">
    <property type="protein sequence ID" value="CAA9570954.1"/>
    <property type="molecule type" value="Genomic_DNA"/>
</dbReference>
<dbReference type="InterPro" id="IPR051162">
    <property type="entry name" value="T4SS_component"/>
</dbReference>
<accession>A0A6J4V7K7</accession>
<dbReference type="PANTHER" id="PTHR30121:SF6">
    <property type="entry name" value="SLR6007 PROTEIN"/>
    <property type="match status" value="1"/>
</dbReference>
<protein>
    <submittedName>
        <fullName evidence="1">Uncharacterized protein aq_1682</fullName>
    </submittedName>
</protein>
<dbReference type="PANTHER" id="PTHR30121">
    <property type="entry name" value="UNCHARACTERIZED PROTEIN YJGR-RELATED"/>
    <property type="match status" value="1"/>
</dbReference>
<name>A0A6J4V7K7_9DEIN</name>
<reference evidence="1" key="1">
    <citation type="submission" date="2020-02" db="EMBL/GenBank/DDBJ databases">
        <authorList>
            <person name="Meier V. D."/>
        </authorList>
    </citation>
    <scope>NUCLEOTIDE SEQUENCE</scope>
    <source>
        <strain evidence="1">AVDCRST_MAG86</strain>
    </source>
</reference>
<dbReference type="InterPro" id="IPR027417">
    <property type="entry name" value="P-loop_NTPase"/>
</dbReference>
<organism evidence="1">
    <name type="scientific">uncultured Truepera sp</name>
    <dbReference type="NCBI Taxonomy" id="543023"/>
    <lineage>
        <taxon>Bacteria</taxon>
        <taxon>Thermotogati</taxon>
        <taxon>Deinococcota</taxon>
        <taxon>Deinococci</taxon>
        <taxon>Trueperales</taxon>
        <taxon>Trueperaceae</taxon>
        <taxon>Truepera</taxon>
        <taxon>environmental samples</taxon>
    </lineage>
</organism>